<sequence>MPNFTIEQIREIMYKPDNIRNMSVIAHVDHGKSTLTDSLIAKAGIIKEDKAGEVRATDTRQDEQDRGITIKSTGISLYYEADPTGLDKAENKEGFLINLIDSPGHVDFSSEVTAALRVTDGALVVVDYVEGVCVQTETVLRQALAERIKPVLMVNKIDRGILELEAEGEDMYQQFARVIESINVIIYTYEKAGKDAEAAALEDQKAADGDDGEEEKKEEKKEIKKASMGELQVSPVGATVAFGSGYYGWAFTLTKFARIYSEKFGIDQDKMMSKLWDDNYYDAEAKKWKKHDKPDKGDAPLTRAFVQFIMDPIVRLSRAVMNDQPKRVWKMCKALNIEIKEAEKEKVGKELFKLIFQRWLNAADALLEMIVMSLPSPRAAQAYRVDYLYEGPLDDECANAIRNCSQDGPLMVFISKMIPTNDKGRFYAFGRVFSGIVRSGEKVRIMGPNYTPGSKTDLNIKSIQRTVLMMGGKVDQVPDVPCGNTVGLVGIDQYLMKQGTLSTSEAAHNIKVMKYSVSPVVRVAVEAKNASDLPKLVEGLKRLSKSDPLVQCSTTSSGEHIIAGCGELHVEICLKDLEEEFAKIPINKSDPVVSYKETVTVEEKSETCLAKSPNKHNRIHMQSERLGEELSNEIEEEKIGPKGDVKVRNRVLVDEYDWDINEAKKIWFFGPDNMGPNMLVDTTKAAQYLNEIKDSMNNAFQWVTKEAPLTDENMRGVKLNIMDVTLHADAIHRGAGQIVPAARKAMFAAHLSGGPRLQEPVFLVEIQAPEDAIGGIHTVLNRRRGEYIDEEQVEGTPLKIIKAYLPVAESFGFTQHLRTETSGRAFPQCVFDHWEVVNSDPYKEGTTSFDIVKEIRKRKGLKETLPVPEDYTDRM</sequence>
<dbReference type="PROSITE" id="PS51722">
    <property type="entry name" value="G_TR_2"/>
    <property type="match status" value="1"/>
</dbReference>
<protein>
    <recommendedName>
        <fullName evidence="9">Tr-type G domain-containing protein</fullName>
    </recommendedName>
</protein>
<evidence type="ECO:0000256" key="3">
    <source>
        <dbReference type="ARBA" id="ARBA00022741"/>
    </source>
</evidence>
<evidence type="ECO:0000256" key="5">
    <source>
        <dbReference type="ARBA" id="ARBA00022801"/>
    </source>
</evidence>
<keyword evidence="5" id="KW-0378">Hydrolase</keyword>
<dbReference type="Pfam" id="PF00679">
    <property type="entry name" value="EFG_C"/>
    <property type="match status" value="1"/>
</dbReference>
<keyword evidence="2" id="KW-0963">Cytoplasm</keyword>
<keyword evidence="4" id="KW-0251">Elongation factor</keyword>
<name>A0A7S3KCW7_EUPCR</name>
<dbReference type="Gene3D" id="2.40.30.10">
    <property type="entry name" value="Translation factors"/>
    <property type="match status" value="1"/>
</dbReference>
<dbReference type="SMART" id="SM00889">
    <property type="entry name" value="EFG_IV"/>
    <property type="match status" value="1"/>
</dbReference>
<dbReference type="Pfam" id="PF03144">
    <property type="entry name" value="GTP_EFTU_D2"/>
    <property type="match status" value="1"/>
</dbReference>
<evidence type="ECO:0000256" key="4">
    <source>
        <dbReference type="ARBA" id="ARBA00022768"/>
    </source>
</evidence>
<evidence type="ECO:0000259" key="9">
    <source>
        <dbReference type="PROSITE" id="PS51722"/>
    </source>
</evidence>
<dbReference type="SUPFAM" id="SSF50447">
    <property type="entry name" value="Translation proteins"/>
    <property type="match status" value="1"/>
</dbReference>
<dbReference type="PROSITE" id="PS00301">
    <property type="entry name" value="G_TR_1"/>
    <property type="match status" value="1"/>
</dbReference>
<dbReference type="GO" id="GO:0005525">
    <property type="term" value="F:GTP binding"/>
    <property type="evidence" value="ECO:0007669"/>
    <property type="project" value="UniProtKB-KW"/>
</dbReference>
<dbReference type="Pfam" id="PF03764">
    <property type="entry name" value="EFG_IV"/>
    <property type="match status" value="1"/>
</dbReference>
<gene>
    <name evidence="10" type="ORF">ECRA1380_LOCUS5828</name>
</gene>
<keyword evidence="7" id="KW-0342">GTP-binding</keyword>
<dbReference type="SUPFAM" id="SSF54211">
    <property type="entry name" value="Ribosomal protein S5 domain 2-like"/>
    <property type="match status" value="1"/>
</dbReference>
<dbReference type="Pfam" id="PF14492">
    <property type="entry name" value="EFG_III"/>
    <property type="match status" value="1"/>
</dbReference>
<dbReference type="GO" id="GO:0043022">
    <property type="term" value="F:ribosome binding"/>
    <property type="evidence" value="ECO:0007669"/>
    <property type="project" value="TreeGrafter"/>
</dbReference>
<evidence type="ECO:0000256" key="1">
    <source>
        <dbReference type="ARBA" id="ARBA00004496"/>
    </source>
</evidence>
<dbReference type="InterPro" id="IPR014721">
    <property type="entry name" value="Ribsml_uS5_D2-typ_fold_subgr"/>
</dbReference>
<dbReference type="Gene3D" id="3.30.70.870">
    <property type="entry name" value="Elongation Factor G (Translational Gtpase), domain 3"/>
    <property type="match status" value="1"/>
</dbReference>
<dbReference type="InterPro" id="IPR035647">
    <property type="entry name" value="EFG_III/V"/>
</dbReference>
<dbReference type="InterPro" id="IPR005225">
    <property type="entry name" value="Small_GTP-bd"/>
</dbReference>
<dbReference type="GO" id="GO:0003746">
    <property type="term" value="F:translation elongation factor activity"/>
    <property type="evidence" value="ECO:0007669"/>
    <property type="project" value="UniProtKB-KW"/>
</dbReference>
<evidence type="ECO:0000256" key="2">
    <source>
        <dbReference type="ARBA" id="ARBA00022490"/>
    </source>
</evidence>
<dbReference type="EMBL" id="HBIK01012550">
    <property type="protein sequence ID" value="CAE0380866.1"/>
    <property type="molecule type" value="Transcribed_RNA"/>
</dbReference>
<organism evidence="10">
    <name type="scientific">Euplotes crassus</name>
    <dbReference type="NCBI Taxonomy" id="5936"/>
    <lineage>
        <taxon>Eukaryota</taxon>
        <taxon>Sar</taxon>
        <taxon>Alveolata</taxon>
        <taxon>Ciliophora</taxon>
        <taxon>Intramacronucleata</taxon>
        <taxon>Spirotrichea</taxon>
        <taxon>Hypotrichia</taxon>
        <taxon>Euplotida</taxon>
        <taxon>Euplotidae</taxon>
        <taxon>Moneuplotes</taxon>
    </lineage>
</organism>
<dbReference type="SUPFAM" id="SSF54980">
    <property type="entry name" value="EF-G C-terminal domain-like"/>
    <property type="match status" value="2"/>
</dbReference>
<dbReference type="InterPro" id="IPR041095">
    <property type="entry name" value="EFG_II"/>
</dbReference>
<dbReference type="InterPro" id="IPR000640">
    <property type="entry name" value="EFG_V-like"/>
</dbReference>
<dbReference type="Pfam" id="PF00009">
    <property type="entry name" value="GTP_EFTU"/>
    <property type="match status" value="1"/>
</dbReference>
<dbReference type="GO" id="GO:0005829">
    <property type="term" value="C:cytosol"/>
    <property type="evidence" value="ECO:0007669"/>
    <property type="project" value="TreeGrafter"/>
</dbReference>
<dbReference type="CDD" id="cd16261">
    <property type="entry name" value="EF2_snRNP_III"/>
    <property type="match status" value="1"/>
</dbReference>
<dbReference type="SMART" id="SM00838">
    <property type="entry name" value="EFG_C"/>
    <property type="match status" value="1"/>
</dbReference>
<dbReference type="Gene3D" id="3.30.230.10">
    <property type="match status" value="1"/>
</dbReference>
<dbReference type="Gene3D" id="3.40.50.300">
    <property type="entry name" value="P-loop containing nucleotide triphosphate hydrolases"/>
    <property type="match status" value="1"/>
</dbReference>
<proteinExistence type="predicted"/>
<dbReference type="AlphaFoldDB" id="A0A7S3KCW7"/>
<dbReference type="InterPro" id="IPR031157">
    <property type="entry name" value="G_TR_CS"/>
</dbReference>
<dbReference type="FunFam" id="3.40.50.300:FF:000058">
    <property type="entry name" value="Translation elongation factor 2"/>
    <property type="match status" value="1"/>
</dbReference>
<dbReference type="CDD" id="cd16268">
    <property type="entry name" value="EF2_II"/>
    <property type="match status" value="1"/>
</dbReference>
<dbReference type="FunFam" id="3.90.1430.10:FF:000003">
    <property type="entry name" value="Elongation factor 2"/>
    <property type="match status" value="1"/>
</dbReference>
<evidence type="ECO:0000256" key="8">
    <source>
        <dbReference type="ARBA" id="ARBA00049117"/>
    </source>
</evidence>
<comment type="catalytic activity">
    <reaction evidence="8">
        <text>GTP + H2O = GDP + phosphate + H(+)</text>
        <dbReference type="Rhea" id="RHEA:19669"/>
        <dbReference type="ChEBI" id="CHEBI:15377"/>
        <dbReference type="ChEBI" id="CHEBI:15378"/>
        <dbReference type="ChEBI" id="CHEBI:37565"/>
        <dbReference type="ChEBI" id="CHEBI:43474"/>
        <dbReference type="ChEBI" id="CHEBI:58189"/>
    </reaction>
    <physiologicalReaction direction="left-to-right" evidence="8">
        <dbReference type="Rhea" id="RHEA:19670"/>
    </physiologicalReaction>
</comment>
<dbReference type="InterPro" id="IPR000795">
    <property type="entry name" value="T_Tr_GTP-bd_dom"/>
</dbReference>
<dbReference type="Gene3D" id="3.90.1430.10">
    <property type="entry name" value="Yeast translation eEF2 (G' domain)"/>
    <property type="match status" value="1"/>
</dbReference>
<dbReference type="FunFam" id="2.40.30.10:FF:000010">
    <property type="entry name" value="Translation elongation factor 2"/>
    <property type="match status" value="1"/>
</dbReference>
<evidence type="ECO:0000256" key="6">
    <source>
        <dbReference type="ARBA" id="ARBA00022917"/>
    </source>
</evidence>
<dbReference type="Gene3D" id="3.30.70.240">
    <property type="match status" value="1"/>
</dbReference>
<dbReference type="SUPFAM" id="SSF52540">
    <property type="entry name" value="P-loop containing nucleoside triphosphate hydrolases"/>
    <property type="match status" value="1"/>
</dbReference>
<dbReference type="InterPro" id="IPR009000">
    <property type="entry name" value="Transl_B-barrel_sf"/>
</dbReference>
<keyword evidence="3" id="KW-0547">Nucleotide-binding</keyword>
<dbReference type="InterPro" id="IPR027417">
    <property type="entry name" value="P-loop_NTPase"/>
</dbReference>
<dbReference type="NCBIfam" id="TIGR00231">
    <property type="entry name" value="small_GTP"/>
    <property type="match status" value="1"/>
</dbReference>
<accession>A0A7S3KCW7</accession>
<dbReference type="InterPro" id="IPR020568">
    <property type="entry name" value="Ribosomal_Su5_D2-typ_SF"/>
</dbReference>
<dbReference type="InterPro" id="IPR005517">
    <property type="entry name" value="Transl_elong_EFG/EF2_IV"/>
</dbReference>
<dbReference type="PRINTS" id="PR00315">
    <property type="entry name" value="ELONGATNFCT"/>
</dbReference>
<comment type="subcellular location">
    <subcellularLocation>
        <location evidence="1">Cytoplasm</location>
    </subcellularLocation>
</comment>
<dbReference type="CDD" id="cd01885">
    <property type="entry name" value="EF2"/>
    <property type="match status" value="1"/>
</dbReference>
<dbReference type="FunFam" id="3.30.70.240:FF:000003">
    <property type="entry name" value="Translation elongation factor 2"/>
    <property type="match status" value="1"/>
</dbReference>
<dbReference type="FunFam" id="3.30.70.870:FF:000002">
    <property type="entry name" value="Translation elongation factor 2"/>
    <property type="match status" value="1"/>
</dbReference>
<dbReference type="PANTHER" id="PTHR42908:SF10">
    <property type="entry name" value="EUKARYOTIC TRANSLATION ELONGATION FACTOR 2"/>
    <property type="match status" value="1"/>
</dbReference>
<evidence type="ECO:0000256" key="7">
    <source>
        <dbReference type="ARBA" id="ARBA00023134"/>
    </source>
</evidence>
<reference evidence="10" key="1">
    <citation type="submission" date="2021-01" db="EMBL/GenBank/DDBJ databases">
        <authorList>
            <person name="Corre E."/>
            <person name="Pelletier E."/>
            <person name="Niang G."/>
            <person name="Scheremetjew M."/>
            <person name="Finn R."/>
            <person name="Kale V."/>
            <person name="Holt S."/>
            <person name="Cochrane G."/>
            <person name="Meng A."/>
            <person name="Brown T."/>
            <person name="Cohen L."/>
        </authorList>
    </citation>
    <scope>NUCLEOTIDE SEQUENCE</scope>
    <source>
        <strain evidence="10">CT5</strain>
    </source>
</reference>
<feature type="domain" description="Tr-type G" evidence="9">
    <location>
        <begin position="17"/>
        <end position="281"/>
    </location>
</feature>
<dbReference type="CDD" id="cd01681">
    <property type="entry name" value="aeEF2_snRNP_like_IV"/>
    <property type="match status" value="1"/>
</dbReference>
<evidence type="ECO:0000313" key="10">
    <source>
        <dbReference type="EMBL" id="CAE0380866.1"/>
    </source>
</evidence>
<dbReference type="InterPro" id="IPR004161">
    <property type="entry name" value="EFTu-like_2"/>
</dbReference>
<dbReference type="FunFam" id="3.30.230.10:FF:000006">
    <property type="entry name" value="Translation elongation factor 2"/>
    <property type="match status" value="1"/>
</dbReference>
<dbReference type="GO" id="GO:1990904">
    <property type="term" value="C:ribonucleoprotein complex"/>
    <property type="evidence" value="ECO:0007669"/>
    <property type="project" value="TreeGrafter"/>
</dbReference>
<dbReference type="GO" id="GO:0003924">
    <property type="term" value="F:GTPase activity"/>
    <property type="evidence" value="ECO:0007669"/>
    <property type="project" value="InterPro"/>
</dbReference>
<keyword evidence="6" id="KW-0648">Protein biosynthesis</keyword>
<dbReference type="CDD" id="cd04096">
    <property type="entry name" value="eEF2_snRNP_like_C"/>
    <property type="match status" value="1"/>
</dbReference>
<dbReference type="PANTHER" id="PTHR42908">
    <property type="entry name" value="TRANSLATION ELONGATION FACTOR-RELATED"/>
    <property type="match status" value="1"/>
</dbReference>